<evidence type="ECO:0008006" key="3">
    <source>
        <dbReference type="Google" id="ProtNLM"/>
    </source>
</evidence>
<reference evidence="1" key="1">
    <citation type="submission" date="2023-10" db="EMBL/GenBank/DDBJ databases">
        <authorList>
            <person name="Chen Y."/>
            <person name="Shah S."/>
            <person name="Dougan E. K."/>
            <person name="Thang M."/>
            <person name="Chan C."/>
        </authorList>
    </citation>
    <scope>NUCLEOTIDE SEQUENCE [LARGE SCALE GENOMIC DNA]</scope>
</reference>
<gene>
    <name evidence="1" type="ORF">PCOR1329_LOCUS33437</name>
</gene>
<name>A0ABN9SY02_9DINO</name>
<proteinExistence type="predicted"/>
<evidence type="ECO:0000313" key="1">
    <source>
        <dbReference type="EMBL" id="CAK0837164.1"/>
    </source>
</evidence>
<dbReference type="EMBL" id="CAUYUJ010014058">
    <property type="protein sequence ID" value="CAK0837164.1"/>
    <property type="molecule type" value="Genomic_DNA"/>
</dbReference>
<accession>A0ABN9SY02</accession>
<protein>
    <recommendedName>
        <fullName evidence="3">PPPDE domain-containing protein</fullName>
    </recommendedName>
</protein>
<dbReference type="Proteomes" id="UP001189429">
    <property type="component" value="Unassembled WGS sequence"/>
</dbReference>
<keyword evidence="2" id="KW-1185">Reference proteome</keyword>
<organism evidence="1 2">
    <name type="scientific">Prorocentrum cordatum</name>
    <dbReference type="NCBI Taxonomy" id="2364126"/>
    <lineage>
        <taxon>Eukaryota</taxon>
        <taxon>Sar</taxon>
        <taxon>Alveolata</taxon>
        <taxon>Dinophyceae</taxon>
        <taxon>Prorocentrales</taxon>
        <taxon>Prorocentraceae</taxon>
        <taxon>Prorocentrum</taxon>
    </lineage>
</organism>
<comment type="caution">
    <text evidence="1">The sequence shown here is derived from an EMBL/GenBank/DDBJ whole genome shotgun (WGS) entry which is preliminary data.</text>
</comment>
<evidence type="ECO:0000313" key="2">
    <source>
        <dbReference type="Proteomes" id="UP001189429"/>
    </source>
</evidence>
<sequence>SAPRPLRNGPRMARLGAGAGWTELPADLRAALAACCGGCPATDELRRAPRGQAPRLAPAEVGLGPGEQGSPSCVAAHHGLGCARQPDPRAEEVVTAHPGLGCAFQPGLCSEEVVTTHPRLGCACHPDPLAEEPQLSRRSIPASPFCAKIVRACRLVSGPGGSFGAQPFEDIRDLLGPVWGSPILSYSELRFPFLAARFLELPAPLGLYHVAVLLDVEGPQYAISIEKWEDRIEVMLGERGALCRGLERCRSGGEPRGAPAGSMVVLPSVRVGAASAEGPRPRVADLYRWLAGPVASGWRPYDLLHANCQHFCGDLVGFLGGAPPP</sequence>
<feature type="non-terminal residue" evidence="1">
    <location>
        <position position="1"/>
    </location>
</feature>